<dbReference type="GO" id="GO:0004642">
    <property type="term" value="F:phosphoribosylformylglycinamidine synthase activity"/>
    <property type="evidence" value="ECO:0007669"/>
    <property type="project" value="InterPro"/>
</dbReference>
<comment type="caution">
    <text evidence="1">The sequence shown here is derived from an EMBL/GenBank/DDBJ whole genome shotgun (WGS) entry which is preliminary data.</text>
</comment>
<dbReference type="InterPro" id="IPR036676">
    <property type="entry name" value="PurM-like_C_sf"/>
</dbReference>
<sequence>MYAVTESVTRAVALGADPAKLRLTLQEYFPKLHDSKSWGQPFSALLGAFTALDALDLPAIGGKDSMSGTFMDKTVPPTLVSFAVGVIDGNKAVSAEFKAAGDKVVFLSAPRDEAEVIDFAALRANLTAAHKAIEAGKVVAAAAVKEGGIAALVSTMAMGNELGFEFIKPFHDTDSLFTLQPGGLVLELAAGADPEELFEGLDYMNLGTVKAEAGIAINDTVITAD</sequence>
<accession>J9G599</accession>
<feature type="non-terminal residue" evidence="1">
    <location>
        <position position="225"/>
    </location>
</feature>
<dbReference type="SUPFAM" id="SSF55326">
    <property type="entry name" value="PurM N-terminal domain-like"/>
    <property type="match status" value="1"/>
</dbReference>
<dbReference type="EMBL" id="AMCI01002718">
    <property type="protein sequence ID" value="EJX02024.1"/>
    <property type="molecule type" value="Genomic_DNA"/>
</dbReference>
<name>J9G599_9ZZZZ</name>
<dbReference type="InterPro" id="IPR036921">
    <property type="entry name" value="PurM-like_N_sf"/>
</dbReference>
<proteinExistence type="predicted"/>
<dbReference type="InterPro" id="IPR010074">
    <property type="entry name" value="PRibForGlyAmidine_synth_PurL"/>
</dbReference>
<dbReference type="Gene3D" id="3.30.1330.10">
    <property type="entry name" value="PurM-like, N-terminal domain"/>
    <property type="match status" value="1"/>
</dbReference>
<dbReference type="Gene3D" id="3.90.650.10">
    <property type="entry name" value="PurM-like C-terminal domain"/>
    <property type="match status" value="1"/>
</dbReference>
<gene>
    <name evidence="1" type="ORF">EVA_09870</name>
</gene>
<dbReference type="PANTHER" id="PTHR43555">
    <property type="entry name" value="PHOSPHORIBOSYLFORMYLGLYCINAMIDINE SYNTHASE SUBUNIT PURL"/>
    <property type="match status" value="1"/>
</dbReference>
<dbReference type="SUPFAM" id="SSF56042">
    <property type="entry name" value="PurM C-terminal domain-like"/>
    <property type="match status" value="1"/>
</dbReference>
<dbReference type="GO" id="GO:0006189">
    <property type="term" value="P:'de novo' IMP biosynthetic process"/>
    <property type="evidence" value="ECO:0007669"/>
    <property type="project" value="InterPro"/>
</dbReference>
<protein>
    <submittedName>
        <fullName evidence="1">Phosphoribosylformylglycinamidine synthase</fullName>
    </submittedName>
</protein>
<dbReference type="AlphaFoldDB" id="J9G599"/>
<reference evidence="1" key="1">
    <citation type="journal article" date="2012" name="PLoS ONE">
        <title>Gene sets for utilization of primary and secondary nutrition supplies in the distal gut of endangered iberian lynx.</title>
        <authorList>
            <person name="Alcaide M."/>
            <person name="Messina E."/>
            <person name="Richter M."/>
            <person name="Bargiela R."/>
            <person name="Peplies J."/>
            <person name="Huws S.A."/>
            <person name="Newbold C.J."/>
            <person name="Golyshin P.N."/>
            <person name="Simon M.A."/>
            <person name="Lopez G."/>
            <person name="Yakimov M.M."/>
            <person name="Ferrer M."/>
        </authorList>
    </citation>
    <scope>NUCLEOTIDE SEQUENCE</scope>
</reference>
<evidence type="ECO:0000313" key="1">
    <source>
        <dbReference type="EMBL" id="EJX02024.1"/>
    </source>
</evidence>
<dbReference type="PANTHER" id="PTHR43555:SF1">
    <property type="entry name" value="PHOSPHORIBOSYLFORMYLGLYCINAMIDINE SYNTHASE SUBUNIT PURL"/>
    <property type="match status" value="1"/>
</dbReference>
<organism evidence="1">
    <name type="scientific">gut metagenome</name>
    <dbReference type="NCBI Taxonomy" id="749906"/>
    <lineage>
        <taxon>unclassified sequences</taxon>
        <taxon>metagenomes</taxon>
        <taxon>organismal metagenomes</taxon>
    </lineage>
</organism>